<sequence length="153" mass="17490">MIVYRLGKEKYKNDLSGIGAEKFGGRWNSKGVRMVYTSQSRALANLEVAVHLTLKLVPKDYYLTAIEIPDELVLPYPEKKLQGKNWKTHPPTSFTQEEGDKFIKSSKNLVLKVPSAIVQGDYNFLINPVHSDIGKIKVLYSELFSFDKRLFRP</sequence>
<gene>
    <name evidence="2" type="ORF">D1013_00810</name>
</gene>
<dbReference type="KEGG" id="emar:D1013_00810"/>
<evidence type="ECO:0000313" key="3">
    <source>
        <dbReference type="Proteomes" id="UP000276309"/>
    </source>
</evidence>
<reference evidence="2 3" key="1">
    <citation type="submission" date="2018-08" db="EMBL/GenBank/DDBJ databases">
        <title>The reduced genetic potential of extracellular carbohydrate catabolism in Euzebyella marina RN62, a Flavobacteriia bacterium isolated from the hadal water.</title>
        <authorList>
            <person name="Xue C."/>
        </authorList>
    </citation>
    <scope>NUCLEOTIDE SEQUENCE [LARGE SCALE GENOMIC DNA]</scope>
    <source>
        <strain evidence="2 3">RN62</strain>
    </source>
</reference>
<evidence type="ECO:0000313" key="2">
    <source>
        <dbReference type="EMBL" id="AYN66023.1"/>
    </source>
</evidence>
<dbReference type="InterPro" id="IPR014914">
    <property type="entry name" value="RES_dom"/>
</dbReference>
<protein>
    <submittedName>
        <fullName evidence="2">RES domain-containing protein</fullName>
    </submittedName>
</protein>
<dbReference type="EMBL" id="CP032050">
    <property type="protein sequence ID" value="AYN66023.1"/>
    <property type="molecule type" value="Genomic_DNA"/>
</dbReference>
<dbReference type="AlphaFoldDB" id="A0A3G2L193"/>
<dbReference type="RefSeq" id="WP_121847076.1">
    <property type="nucleotide sequence ID" value="NZ_CP032050.1"/>
</dbReference>
<proteinExistence type="predicted"/>
<keyword evidence="3" id="KW-1185">Reference proteome</keyword>
<dbReference type="Proteomes" id="UP000276309">
    <property type="component" value="Chromosome"/>
</dbReference>
<evidence type="ECO:0000259" key="1">
    <source>
        <dbReference type="SMART" id="SM00953"/>
    </source>
</evidence>
<accession>A0A3G2L193</accession>
<feature type="domain" description="RES" evidence="1">
    <location>
        <begin position="14"/>
        <end position="140"/>
    </location>
</feature>
<name>A0A3G2L193_9FLAO</name>
<organism evidence="2 3">
    <name type="scientific">Euzebyella marina</name>
    <dbReference type="NCBI Taxonomy" id="1761453"/>
    <lineage>
        <taxon>Bacteria</taxon>
        <taxon>Pseudomonadati</taxon>
        <taxon>Bacteroidota</taxon>
        <taxon>Flavobacteriia</taxon>
        <taxon>Flavobacteriales</taxon>
        <taxon>Flavobacteriaceae</taxon>
        <taxon>Euzebyella</taxon>
    </lineage>
</organism>
<dbReference type="OrthoDB" id="9789501at2"/>
<dbReference type="Pfam" id="PF08808">
    <property type="entry name" value="RES"/>
    <property type="match status" value="1"/>
</dbReference>
<dbReference type="SMART" id="SM00953">
    <property type="entry name" value="RES"/>
    <property type="match status" value="1"/>
</dbReference>